<evidence type="ECO:0000313" key="13">
    <source>
        <dbReference type="EMBL" id="VTP77152.1"/>
    </source>
</evidence>
<dbReference type="GO" id="GO:0000725">
    <property type="term" value="P:recombinational repair"/>
    <property type="evidence" value="ECO:0007669"/>
    <property type="project" value="TreeGrafter"/>
</dbReference>
<dbReference type="GO" id="GO:0043138">
    <property type="term" value="F:3'-5' DNA helicase activity"/>
    <property type="evidence" value="ECO:0007669"/>
    <property type="project" value="TreeGrafter"/>
</dbReference>
<evidence type="ECO:0000256" key="2">
    <source>
        <dbReference type="ARBA" id="ARBA00022723"/>
    </source>
</evidence>
<proteinExistence type="predicted"/>
<keyword evidence="4" id="KW-0227">DNA damage</keyword>
<dbReference type="STRING" id="83655.APT61_04465"/>
<sequence>MLVRSRQEAALVRDALTLLTIPSVYLSNRDSVFETLEAQEMLWLLQAVLAPERESILRSALASSMLGLTARDIDMLNNSETLWDEAVEEFTHYRERWQKRGVMAMLRDIMTQRNIAENMLATAGGERRLTDILHISELLQEAGAQLESEHALVRWLAQHIAEPNSNASSQQMRLESDKHLVKIVTIHKSKGLEYPLVWLPFIANYRVQDQAFYHDRKTFEAVLDLSKAEDSVELAEAERLAEDLRLLYVALTRSVWHCSLGVAPLFRRRGDKSGDSDFHLSALGRLIQRGEPKDAAGLRQCLETLCTGPLALQIAGVADTARWNMPESTMPDLQARQVARVLFDDWRVTSYSGLQQRGHSIAQDLMPRLDIDAAGTGEVVQEPELTPHQFPRGASPGTFLHGLFEALDFTQPVSPEWVLEMLQKGGYDARWQPVLTQWITQVLQTPLNEEGVSLSQLSATDKQVEMEFYLPVAGPLTADALDALIREYDPLSRDCPPLDFRQVRGMLKGFIDLVFRHNGRYYLLDYKSNWLGENGEAYTPEAMARAMQSHRYDLQYQLYTLALHRYLRHRIADYDYQRHFGGVIYLFLRGVDGSSPGPVALPPARMKC</sequence>
<evidence type="ECO:0000256" key="6">
    <source>
        <dbReference type="ARBA" id="ARBA00022806"/>
    </source>
</evidence>
<dbReference type="SUPFAM" id="SSF52980">
    <property type="entry name" value="Restriction endonuclease-like"/>
    <property type="match status" value="1"/>
</dbReference>
<evidence type="ECO:0000256" key="5">
    <source>
        <dbReference type="ARBA" id="ARBA00022801"/>
    </source>
</evidence>
<dbReference type="GO" id="GO:0005829">
    <property type="term" value="C:cytosol"/>
    <property type="evidence" value="ECO:0007669"/>
    <property type="project" value="TreeGrafter"/>
</dbReference>
<dbReference type="PANTHER" id="PTHR11070">
    <property type="entry name" value="UVRD / RECB / PCRA DNA HELICASE FAMILY MEMBER"/>
    <property type="match status" value="1"/>
</dbReference>
<dbReference type="InterPro" id="IPR027417">
    <property type="entry name" value="P-loop_NTPase"/>
</dbReference>
<dbReference type="AlphaFoldDB" id="A0A4U9IGX4"/>
<evidence type="ECO:0000256" key="9">
    <source>
        <dbReference type="ARBA" id="ARBA00022842"/>
    </source>
</evidence>
<keyword evidence="9" id="KW-0460">Magnesium</keyword>
<evidence type="ECO:0000256" key="11">
    <source>
        <dbReference type="ARBA" id="ARBA00023204"/>
    </source>
</evidence>
<evidence type="ECO:0000256" key="8">
    <source>
        <dbReference type="ARBA" id="ARBA00022840"/>
    </source>
</evidence>
<dbReference type="InterPro" id="IPR011604">
    <property type="entry name" value="PDDEXK-like_dom_sf"/>
</dbReference>
<dbReference type="GO" id="GO:0046872">
    <property type="term" value="F:metal ion binding"/>
    <property type="evidence" value="ECO:0007669"/>
    <property type="project" value="UniProtKB-KW"/>
</dbReference>
<evidence type="ECO:0000256" key="7">
    <source>
        <dbReference type="ARBA" id="ARBA00022839"/>
    </source>
</evidence>
<dbReference type="EC" id="3.1.11.5" evidence="13"/>
<keyword evidence="3" id="KW-0547">Nucleotide-binding</keyword>
<keyword evidence="11" id="KW-0234">DNA repair</keyword>
<evidence type="ECO:0000256" key="3">
    <source>
        <dbReference type="ARBA" id="ARBA00022741"/>
    </source>
</evidence>
<dbReference type="InterPro" id="IPR000212">
    <property type="entry name" value="DNA_helicase_UvrD/REP"/>
</dbReference>
<dbReference type="GO" id="GO:0005524">
    <property type="term" value="F:ATP binding"/>
    <property type="evidence" value="ECO:0007669"/>
    <property type="project" value="UniProtKB-KW"/>
</dbReference>
<keyword evidence="10" id="KW-0238">DNA-binding</keyword>
<dbReference type="FunFam" id="3.90.320.10:FF:000003">
    <property type="entry name" value="RecBCD enzyme subunit RecB"/>
    <property type="match status" value="1"/>
</dbReference>
<evidence type="ECO:0000256" key="4">
    <source>
        <dbReference type="ARBA" id="ARBA00022763"/>
    </source>
</evidence>
<evidence type="ECO:0000259" key="12">
    <source>
        <dbReference type="PROSITE" id="PS51217"/>
    </source>
</evidence>
<name>A0A4U9IGX4_9ENTR</name>
<dbReference type="Pfam" id="PF13361">
    <property type="entry name" value="UvrD_C"/>
    <property type="match status" value="1"/>
</dbReference>
<dbReference type="GO" id="GO:0008854">
    <property type="term" value="F:exodeoxyribonuclease V activity"/>
    <property type="evidence" value="ECO:0007669"/>
    <property type="project" value="UniProtKB-EC"/>
</dbReference>
<evidence type="ECO:0000256" key="10">
    <source>
        <dbReference type="ARBA" id="ARBA00023125"/>
    </source>
</evidence>
<dbReference type="CDD" id="cd22352">
    <property type="entry name" value="RecB_C-like"/>
    <property type="match status" value="1"/>
</dbReference>
<dbReference type="Proteomes" id="UP000310719">
    <property type="component" value="Chromosome"/>
</dbReference>
<keyword evidence="5 13" id="KW-0378">Hydrolase</keyword>
<feature type="domain" description="UvrD-like helicase C-terminal" evidence="12">
    <location>
        <begin position="1"/>
        <end position="191"/>
    </location>
</feature>
<accession>A0A4U9IGX4</accession>
<protein>
    <submittedName>
        <fullName evidence="13">Exodeoxyribonuclease V beta chain</fullName>
        <ecNumber evidence="13">3.1.11.5</ecNumber>
    </submittedName>
</protein>
<dbReference type="PROSITE" id="PS51217">
    <property type="entry name" value="UVRD_HELICASE_CTER"/>
    <property type="match status" value="1"/>
</dbReference>
<dbReference type="EMBL" id="LR590464">
    <property type="protein sequence ID" value="VTP77152.1"/>
    <property type="molecule type" value="Genomic_DNA"/>
</dbReference>
<keyword evidence="1" id="KW-0540">Nuclease</keyword>
<dbReference type="CDD" id="cd18807">
    <property type="entry name" value="SF1_C_UvrD"/>
    <property type="match status" value="1"/>
</dbReference>
<dbReference type="Gene3D" id="3.40.50.300">
    <property type="entry name" value="P-loop containing nucleotide triphosphate hydrolases"/>
    <property type="match status" value="1"/>
</dbReference>
<dbReference type="GO" id="GO:0009338">
    <property type="term" value="C:exodeoxyribonuclease V complex"/>
    <property type="evidence" value="ECO:0007669"/>
    <property type="project" value="TreeGrafter"/>
</dbReference>
<keyword evidence="2" id="KW-0479">Metal-binding</keyword>
<reference evidence="13 14" key="1">
    <citation type="submission" date="2019-05" db="EMBL/GenBank/DDBJ databases">
        <authorList>
            <consortium name="Pathogen Informatics"/>
        </authorList>
    </citation>
    <scope>NUCLEOTIDE SEQUENCE [LARGE SCALE GENOMIC DNA]</scope>
    <source>
        <strain evidence="13 14">NCTC13032</strain>
    </source>
</reference>
<dbReference type="SUPFAM" id="SSF52540">
    <property type="entry name" value="P-loop containing nucleoside triphosphate hydrolases"/>
    <property type="match status" value="1"/>
</dbReference>
<keyword evidence="6" id="KW-0347">Helicase</keyword>
<gene>
    <name evidence="13" type="primary">recB_1</name>
    <name evidence="13" type="ORF">NCTC13032_05932</name>
</gene>
<evidence type="ECO:0000313" key="14">
    <source>
        <dbReference type="Proteomes" id="UP000310719"/>
    </source>
</evidence>
<dbReference type="NCBIfam" id="TIGR00609">
    <property type="entry name" value="recB"/>
    <property type="match status" value="1"/>
</dbReference>
<dbReference type="InterPro" id="IPR004586">
    <property type="entry name" value="RecB"/>
</dbReference>
<keyword evidence="8" id="KW-0067">ATP-binding</keyword>
<dbReference type="PANTHER" id="PTHR11070:SF23">
    <property type="entry name" value="RECBCD ENZYME SUBUNIT RECB"/>
    <property type="match status" value="1"/>
</dbReference>
<keyword evidence="7" id="KW-0269">Exonuclease</keyword>
<dbReference type="GO" id="GO:0003677">
    <property type="term" value="F:DNA binding"/>
    <property type="evidence" value="ECO:0007669"/>
    <property type="project" value="UniProtKB-KW"/>
</dbReference>
<evidence type="ECO:0000256" key="1">
    <source>
        <dbReference type="ARBA" id="ARBA00022722"/>
    </source>
</evidence>
<dbReference type="InterPro" id="IPR014017">
    <property type="entry name" value="DNA_helicase_UvrD-like_C"/>
</dbReference>
<dbReference type="Gene3D" id="3.90.320.10">
    <property type="match status" value="1"/>
</dbReference>
<organism evidence="13 14">
    <name type="scientific">Leclercia adecarboxylata</name>
    <dbReference type="NCBI Taxonomy" id="83655"/>
    <lineage>
        <taxon>Bacteria</taxon>
        <taxon>Pseudomonadati</taxon>
        <taxon>Pseudomonadota</taxon>
        <taxon>Gammaproteobacteria</taxon>
        <taxon>Enterobacterales</taxon>
        <taxon>Enterobacteriaceae</taxon>
        <taxon>Leclercia</taxon>
    </lineage>
</organism>
<dbReference type="InterPro" id="IPR011335">
    <property type="entry name" value="Restrct_endonuc-II-like"/>
</dbReference>